<protein>
    <recommendedName>
        <fullName evidence="4">TM2 domain protein</fullName>
    </recommendedName>
</protein>
<name>A0A166CDY5_9EURY</name>
<evidence type="ECO:0000313" key="3">
    <source>
        <dbReference type="Proteomes" id="UP000077066"/>
    </source>
</evidence>
<keyword evidence="1" id="KW-1133">Transmembrane helix</keyword>
<keyword evidence="1" id="KW-0472">Membrane</keyword>
<evidence type="ECO:0000313" key="2">
    <source>
        <dbReference type="EMBL" id="KZX14406.1"/>
    </source>
</evidence>
<dbReference type="RefSeq" id="WP_245637457.1">
    <property type="nucleotide sequence ID" value="NZ_LWMT01000155.1"/>
</dbReference>
<dbReference type="Proteomes" id="UP000077066">
    <property type="component" value="Unassembled WGS sequence"/>
</dbReference>
<keyword evidence="3" id="KW-1185">Reference proteome</keyword>
<reference evidence="2 3" key="1">
    <citation type="submission" date="2016-04" db="EMBL/GenBank/DDBJ databases">
        <title>Genome sequence of Methanobrevibacter filiformis DSM 11501.</title>
        <authorList>
            <person name="Poehlein A."/>
            <person name="Seedorf H."/>
            <person name="Daniel R."/>
        </authorList>
    </citation>
    <scope>NUCLEOTIDE SEQUENCE [LARGE SCALE GENOMIC DNA]</scope>
    <source>
        <strain evidence="2 3">DSM 11501</strain>
    </source>
</reference>
<dbReference type="EMBL" id="LWMT01000155">
    <property type="protein sequence ID" value="KZX14406.1"/>
    <property type="molecule type" value="Genomic_DNA"/>
</dbReference>
<evidence type="ECO:0000256" key="1">
    <source>
        <dbReference type="SAM" id="Phobius"/>
    </source>
</evidence>
<organism evidence="2 3">
    <name type="scientific">Methanobrevibacter filiformis</name>
    <dbReference type="NCBI Taxonomy" id="55758"/>
    <lineage>
        <taxon>Archaea</taxon>
        <taxon>Methanobacteriati</taxon>
        <taxon>Methanobacteriota</taxon>
        <taxon>Methanomada group</taxon>
        <taxon>Methanobacteria</taxon>
        <taxon>Methanobacteriales</taxon>
        <taxon>Methanobacteriaceae</taxon>
        <taxon>Methanobrevibacter</taxon>
    </lineage>
</organism>
<dbReference type="PATRIC" id="fig|55758.3.peg.994"/>
<gene>
    <name evidence="2" type="ORF">MBFIL_08810</name>
</gene>
<proteinExistence type="predicted"/>
<accession>A0A166CDY5</accession>
<feature type="transmembrane region" description="Helical" evidence="1">
    <location>
        <begin position="21"/>
        <end position="41"/>
    </location>
</feature>
<keyword evidence="1" id="KW-0812">Transmembrane</keyword>
<dbReference type="AlphaFoldDB" id="A0A166CDY5"/>
<evidence type="ECO:0008006" key="4">
    <source>
        <dbReference type="Google" id="ProtNLM"/>
    </source>
</evidence>
<sequence length="89" mass="9421">MNTKTLKNKMTRGKILTQTANPILAAILSLVIPGLGQLYGGEGVKKAIIFLVIFIVLGALTAAVSPYVGTVSFIFAVYAAYDAYKNVKG</sequence>
<comment type="caution">
    <text evidence="2">The sequence shown here is derived from an EMBL/GenBank/DDBJ whole genome shotgun (WGS) entry which is preliminary data.</text>
</comment>
<feature type="transmembrane region" description="Helical" evidence="1">
    <location>
        <begin position="47"/>
        <end position="80"/>
    </location>
</feature>